<evidence type="ECO:0008006" key="3">
    <source>
        <dbReference type="Google" id="ProtNLM"/>
    </source>
</evidence>
<dbReference type="RefSeq" id="WP_014911320.1">
    <property type="nucleotide sequence ID" value="NZ_BAZE01000009.1"/>
</dbReference>
<dbReference type="OMA" id="VDENSCA"/>
<dbReference type="GeneID" id="91392731"/>
<dbReference type="AlphaFoldDB" id="A0A7K2IVM7"/>
<organism evidence="1 2">
    <name type="scientific">Nocardiopsis alba</name>
    <dbReference type="NCBI Taxonomy" id="53437"/>
    <lineage>
        <taxon>Bacteria</taxon>
        <taxon>Bacillati</taxon>
        <taxon>Actinomycetota</taxon>
        <taxon>Actinomycetes</taxon>
        <taxon>Streptosporangiales</taxon>
        <taxon>Nocardiopsidaceae</taxon>
        <taxon>Nocardiopsis</taxon>
    </lineage>
</organism>
<comment type="caution">
    <text evidence="1">The sequence shown here is derived from an EMBL/GenBank/DDBJ whole genome shotgun (WGS) entry which is preliminary data.</text>
</comment>
<name>A0A7K2IVM7_9ACTN</name>
<evidence type="ECO:0000313" key="2">
    <source>
        <dbReference type="Proteomes" id="UP000467124"/>
    </source>
</evidence>
<protein>
    <recommendedName>
        <fullName evidence="3">Asp23/Gls24 family envelope stress response protein</fullName>
    </recommendedName>
</protein>
<dbReference type="EMBL" id="WWHY01000001">
    <property type="protein sequence ID" value="MYR34011.1"/>
    <property type="molecule type" value="Genomic_DNA"/>
</dbReference>
<accession>A0A7K2IVM7</accession>
<gene>
    <name evidence="1" type="ORF">GTW20_17570</name>
</gene>
<evidence type="ECO:0000313" key="1">
    <source>
        <dbReference type="EMBL" id="MYR34011.1"/>
    </source>
</evidence>
<proteinExistence type="predicted"/>
<dbReference type="Proteomes" id="UP000467124">
    <property type="component" value="Unassembled WGS sequence"/>
</dbReference>
<sequence length="115" mass="12100">MTGGDEREELARTVAEAAVRLPEVVELSSGSFGTLSTPVRGGRIRGVVVRDDHVEVGVVVEYGRPLPEIAAGIRRELAPLTGGRALHVSVEDVVAGIDERTSTTGRTPTGRQDVG</sequence>
<reference evidence="1 2" key="1">
    <citation type="journal article" date="2019" name="Nat. Commun.">
        <title>The antimicrobial potential of Streptomyces from insect microbiomes.</title>
        <authorList>
            <person name="Chevrette M.G."/>
            <person name="Carlson C.M."/>
            <person name="Ortega H.E."/>
            <person name="Thomas C."/>
            <person name="Ananiev G.E."/>
            <person name="Barns K.J."/>
            <person name="Book A.J."/>
            <person name="Cagnazzo J."/>
            <person name="Carlos C."/>
            <person name="Flanigan W."/>
            <person name="Grubbs K.J."/>
            <person name="Horn H.A."/>
            <person name="Hoffmann F.M."/>
            <person name="Klassen J.L."/>
            <person name="Knack J.J."/>
            <person name="Lewin G.R."/>
            <person name="McDonald B.R."/>
            <person name="Muller L."/>
            <person name="Melo W.G.P."/>
            <person name="Pinto-Tomas A.A."/>
            <person name="Schmitz A."/>
            <person name="Wendt-Pienkowski E."/>
            <person name="Wildman S."/>
            <person name="Zhao M."/>
            <person name="Zhang F."/>
            <person name="Bugni T.S."/>
            <person name="Andes D.R."/>
            <person name="Pupo M.T."/>
            <person name="Currie C.R."/>
        </authorList>
    </citation>
    <scope>NUCLEOTIDE SEQUENCE [LARGE SCALE GENOMIC DNA]</scope>
    <source>
        <strain evidence="1 2">SID5840</strain>
    </source>
</reference>